<dbReference type="EMBL" id="JAUEPR010000020">
    <property type="protein sequence ID" value="KAK0476461.1"/>
    <property type="molecule type" value="Genomic_DNA"/>
</dbReference>
<evidence type="ECO:0000256" key="1">
    <source>
        <dbReference type="SAM" id="Phobius"/>
    </source>
</evidence>
<keyword evidence="3" id="KW-1185">Reference proteome</keyword>
<evidence type="ECO:0000313" key="3">
    <source>
        <dbReference type="Proteomes" id="UP001175227"/>
    </source>
</evidence>
<feature type="transmembrane region" description="Helical" evidence="1">
    <location>
        <begin position="145"/>
        <end position="164"/>
    </location>
</feature>
<sequence length="248" mass="28205">MLMSRPGWFIEETLVSDGRNYHRGVPGVLRHRSQKVEQVSLVFGTEWSAFIWKLSAEWQDFVINATVLLNANIAFLAIQSIDESSVDKGRSPAQIASYVSTILSVGSISLGLLLLQKYHHKNCTYDGTLTWEFLGIQEGNLGQRLGLETLAIMFSLPWALLMWALLVRMIIGSALVAIGILIFWYLTISRERYELRWYVQGHIHLVNAWDRLAQAMSACFPAKFNMAWTKGKFRMRSNNADMAPQDSF</sequence>
<keyword evidence="1" id="KW-0472">Membrane</keyword>
<dbReference type="Proteomes" id="UP001175227">
    <property type="component" value="Unassembled WGS sequence"/>
</dbReference>
<dbReference type="AlphaFoldDB" id="A0AA39P2Q1"/>
<accession>A0AA39P2Q1</accession>
<feature type="transmembrane region" description="Helical" evidence="1">
    <location>
        <begin position="170"/>
        <end position="188"/>
    </location>
</feature>
<name>A0AA39P2Q1_9AGAR</name>
<keyword evidence="1" id="KW-0812">Transmembrane</keyword>
<comment type="caution">
    <text evidence="2">The sequence shown here is derived from an EMBL/GenBank/DDBJ whole genome shotgun (WGS) entry which is preliminary data.</text>
</comment>
<keyword evidence="1" id="KW-1133">Transmembrane helix</keyword>
<protein>
    <submittedName>
        <fullName evidence="2">Uncharacterized protein</fullName>
    </submittedName>
</protein>
<feature type="transmembrane region" description="Helical" evidence="1">
    <location>
        <begin position="93"/>
        <end position="115"/>
    </location>
</feature>
<organism evidence="2 3">
    <name type="scientific">Armillaria novae-zelandiae</name>
    <dbReference type="NCBI Taxonomy" id="153914"/>
    <lineage>
        <taxon>Eukaryota</taxon>
        <taxon>Fungi</taxon>
        <taxon>Dikarya</taxon>
        <taxon>Basidiomycota</taxon>
        <taxon>Agaricomycotina</taxon>
        <taxon>Agaricomycetes</taxon>
        <taxon>Agaricomycetidae</taxon>
        <taxon>Agaricales</taxon>
        <taxon>Marasmiineae</taxon>
        <taxon>Physalacriaceae</taxon>
        <taxon>Armillaria</taxon>
    </lineage>
</organism>
<reference evidence="2" key="1">
    <citation type="submission" date="2023-06" db="EMBL/GenBank/DDBJ databases">
        <authorList>
            <consortium name="Lawrence Berkeley National Laboratory"/>
            <person name="Ahrendt S."/>
            <person name="Sahu N."/>
            <person name="Indic B."/>
            <person name="Wong-Bajracharya J."/>
            <person name="Merenyi Z."/>
            <person name="Ke H.-M."/>
            <person name="Monk M."/>
            <person name="Kocsube S."/>
            <person name="Drula E."/>
            <person name="Lipzen A."/>
            <person name="Balint B."/>
            <person name="Henrissat B."/>
            <person name="Andreopoulos B."/>
            <person name="Martin F.M."/>
            <person name="Harder C.B."/>
            <person name="Rigling D."/>
            <person name="Ford K.L."/>
            <person name="Foster G.D."/>
            <person name="Pangilinan J."/>
            <person name="Papanicolaou A."/>
            <person name="Barry K."/>
            <person name="LaButti K."/>
            <person name="Viragh M."/>
            <person name="Koriabine M."/>
            <person name="Yan M."/>
            <person name="Riley R."/>
            <person name="Champramary S."/>
            <person name="Plett K.L."/>
            <person name="Tsai I.J."/>
            <person name="Slot J."/>
            <person name="Sipos G."/>
            <person name="Plett J."/>
            <person name="Nagy L.G."/>
            <person name="Grigoriev I.V."/>
        </authorList>
    </citation>
    <scope>NUCLEOTIDE SEQUENCE</scope>
    <source>
        <strain evidence="2">ICMP 16352</strain>
    </source>
</reference>
<evidence type="ECO:0000313" key="2">
    <source>
        <dbReference type="EMBL" id="KAK0476461.1"/>
    </source>
</evidence>
<gene>
    <name evidence="2" type="ORF">IW261DRAFT_1421757</name>
</gene>
<proteinExistence type="predicted"/>
<feature type="transmembrane region" description="Helical" evidence="1">
    <location>
        <begin position="61"/>
        <end position="81"/>
    </location>
</feature>